<comment type="caution">
    <text evidence="5">The sequence shown here is derived from an EMBL/GenBank/DDBJ whole genome shotgun (WGS) entry which is preliminary data.</text>
</comment>
<organism evidence="5 6">
    <name type="scientific">Noviherbaspirillum sedimenti</name>
    <dbReference type="NCBI Taxonomy" id="2320865"/>
    <lineage>
        <taxon>Bacteria</taxon>
        <taxon>Pseudomonadati</taxon>
        <taxon>Pseudomonadota</taxon>
        <taxon>Betaproteobacteria</taxon>
        <taxon>Burkholderiales</taxon>
        <taxon>Oxalobacteraceae</taxon>
        <taxon>Noviherbaspirillum</taxon>
    </lineage>
</organism>
<evidence type="ECO:0000313" key="6">
    <source>
        <dbReference type="Proteomes" id="UP000266327"/>
    </source>
</evidence>
<evidence type="ECO:0000256" key="3">
    <source>
        <dbReference type="SAM" id="Phobius"/>
    </source>
</evidence>
<dbReference type="EMBL" id="QYUQ01000002">
    <property type="protein sequence ID" value="RJG02725.1"/>
    <property type="molecule type" value="Genomic_DNA"/>
</dbReference>
<dbReference type="InterPro" id="IPR001623">
    <property type="entry name" value="DnaJ_domain"/>
</dbReference>
<dbReference type="OrthoDB" id="8779210at2"/>
<keyword evidence="3" id="KW-0812">Transmembrane</keyword>
<dbReference type="PROSITE" id="PS50076">
    <property type="entry name" value="DNAJ_2"/>
    <property type="match status" value="1"/>
</dbReference>
<dbReference type="Proteomes" id="UP000266327">
    <property type="component" value="Unassembled WGS sequence"/>
</dbReference>
<protein>
    <recommendedName>
        <fullName evidence="4">J domain-containing protein</fullName>
    </recommendedName>
</protein>
<keyword evidence="6" id="KW-1185">Reference proteome</keyword>
<evidence type="ECO:0000256" key="2">
    <source>
        <dbReference type="SAM" id="MobiDB-lite"/>
    </source>
</evidence>
<evidence type="ECO:0000313" key="5">
    <source>
        <dbReference type="EMBL" id="RJG02725.1"/>
    </source>
</evidence>
<evidence type="ECO:0000256" key="1">
    <source>
        <dbReference type="SAM" id="Coils"/>
    </source>
</evidence>
<evidence type="ECO:0000259" key="4">
    <source>
        <dbReference type="PROSITE" id="PS50076"/>
    </source>
</evidence>
<feature type="coiled-coil region" evidence="1">
    <location>
        <begin position="104"/>
        <end position="159"/>
    </location>
</feature>
<proteinExistence type="predicted"/>
<gene>
    <name evidence="5" type="ORF">D3878_15015</name>
</gene>
<dbReference type="SUPFAM" id="SSF46565">
    <property type="entry name" value="Chaperone J-domain"/>
    <property type="match status" value="1"/>
</dbReference>
<keyword evidence="3" id="KW-1133">Transmembrane helix</keyword>
<name>A0A3A3G4X4_9BURK</name>
<feature type="region of interest" description="Disordered" evidence="2">
    <location>
        <begin position="169"/>
        <end position="208"/>
    </location>
</feature>
<keyword evidence="1" id="KW-0175">Coiled coil</keyword>
<dbReference type="RefSeq" id="WP_119786226.1">
    <property type="nucleotide sequence ID" value="NZ_QYUQ01000002.1"/>
</dbReference>
<reference evidence="6" key="1">
    <citation type="submission" date="2018-09" db="EMBL/GenBank/DDBJ databases">
        <authorList>
            <person name="Zhu H."/>
        </authorList>
    </citation>
    <scope>NUCLEOTIDE SEQUENCE [LARGE SCALE GENOMIC DNA]</scope>
    <source>
        <strain evidence="6">K1S02-23</strain>
    </source>
</reference>
<dbReference type="Gene3D" id="1.10.287.110">
    <property type="entry name" value="DnaJ domain"/>
    <property type="match status" value="1"/>
</dbReference>
<feature type="domain" description="J" evidence="4">
    <location>
        <begin position="3"/>
        <end position="68"/>
    </location>
</feature>
<keyword evidence="3" id="KW-0472">Membrane</keyword>
<feature type="transmembrane region" description="Helical" evidence="3">
    <location>
        <begin position="85"/>
        <end position="104"/>
    </location>
</feature>
<dbReference type="AlphaFoldDB" id="A0A3A3G4X4"/>
<accession>A0A3A3G4X4</accession>
<dbReference type="InterPro" id="IPR036869">
    <property type="entry name" value="J_dom_sf"/>
</dbReference>
<sequence>MRNLYDILGLSSSATALQIEQAYLVRTHGLKDQQRLLSEAEGLELRAVEEAYALLSSPARRERYDQKLKAANQPIRYEVVEPRRIPWLGIALVAMLVLGAVFYYQNQQSKARIEQLRLEEARTRAEAEQAEQLAIAESKRLEREKLEREERLARQAQIREEYAARASARQQTAAMERALNRPIEGSNRRPNVVVIPNEPARPAYAPQR</sequence>